<dbReference type="GO" id="GO:0022625">
    <property type="term" value="C:cytosolic large ribosomal subunit"/>
    <property type="evidence" value="ECO:0007669"/>
    <property type="project" value="TreeGrafter"/>
</dbReference>
<dbReference type="CDD" id="cd00336">
    <property type="entry name" value="Ribosomal_L22"/>
    <property type="match status" value="1"/>
</dbReference>
<dbReference type="HAMAP" id="MF_01331_B">
    <property type="entry name" value="Ribosomal_uL22_B"/>
    <property type="match status" value="1"/>
</dbReference>
<sequence>MSKKTAPRDLADNEAKAFSASIRISPQKLNVVAQSIRGLKAEAALSQLTFSKRRVAQDVKKVLQSAIANAENNHQLDVDRLVVSEAFVGKAIIMKRWRARARGRVGKIVKPFSNLTVIVREREETSAEEKA</sequence>
<dbReference type="PROSITE" id="PS00464">
    <property type="entry name" value="RIBOSOMAL_L22"/>
    <property type="match status" value="1"/>
</dbReference>
<dbReference type="InterPro" id="IPR036394">
    <property type="entry name" value="Ribosomal_uL22_sf"/>
</dbReference>
<comment type="caution">
    <text evidence="6">The sequence shown here is derived from an EMBL/GenBank/DDBJ whole genome shotgun (WGS) entry which is preliminary data.</text>
</comment>
<evidence type="ECO:0000256" key="5">
    <source>
        <dbReference type="ARBA" id="ARBA00023274"/>
    </source>
</evidence>
<dbReference type="NCBIfam" id="TIGR01044">
    <property type="entry name" value="rplV_bact"/>
    <property type="match status" value="1"/>
</dbReference>
<dbReference type="InterPro" id="IPR018260">
    <property type="entry name" value="Ribosomal_uL22_CS"/>
</dbReference>
<evidence type="ECO:0000256" key="2">
    <source>
        <dbReference type="ARBA" id="ARBA00022730"/>
    </source>
</evidence>
<dbReference type="InterPro" id="IPR047867">
    <property type="entry name" value="Ribosomal_uL22_bac/org-type"/>
</dbReference>
<gene>
    <name evidence="6" type="primary">rplV_3</name>
    <name evidence="6" type="ORF">GALL_79470</name>
</gene>
<comment type="similarity">
    <text evidence="1">Belongs to the universal ribosomal protein uL22 family.</text>
</comment>
<keyword evidence="2" id="KW-0699">rRNA-binding</keyword>
<dbReference type="Gene3D" id="3.90.470.10">
    <property type="entry name" value="Ribosomal protein L22/L17"/>
    <property type="match status" value="1"/>
</dbReference>
<evidence type="ECO:0000256" key="3">
    <source>
        <dbReference type="ARBA" id="ARBA00022884"/>
    </source>
</evidence>
<dbReference type="InterPro" id="IPR005727">
    <property type="entry name" value="Ribosomal_uL22_bac/chlpt-type"/>
</dbReference>
<dbReference type="GO" id="GO:0003735">
    <property type="term" value="F:structural constituent of ribosome"/>
    <property type="evidence" value="ECO:0007669"/>
    <property type="project" value="InterPro"/>
</dbReference>
<protein>
    <submittedName>
        <fullName evidence="6">50S ribosomal protein L22</fullName>
    </submittedName>
</protein>
<dbReference type="AlphaFoldDB" id="A0A1J5T876"/>
<keyword evidence="5" id="KW-0687">Ribonucleoprotein</keyword>
<dbReference type="GO" id="GO:0019843">
    <property type="term" value="F:rRNA binding"/>
    <property type="evidence" value="ECO:0007669"/>
    <property type="project" value="UniProtKB-KW"/>
</dbReference>
<organism evidence="6">
    <name type="scientific">mine drainage metagenome</name>
    <dbReference type="NCBI Taxonomy" id="410659"/>
    <lineage>
        <taxon>unclassified sequences</taxon>
        <taxon>metagenomes</taxon>
        <taxon>ecological metagenomes</taxon>
    </lineage>
</organism>
<proteinExistence type="inferred from homology"/>
<dbReference type="Pfam" id="PF00237">
    <property type="entry name" value="Ribosomal_L22"/>
    <property type="match status" value="1"/>
</dbReference>
<evidence type="ECO:0000256" key="1">
    <source>
        <dbReference type="ARBA" id="ARBA00009451"/>
    </source>
</evidence>
<dbReference type="PANTHER" id="PTHR13501">
    <property type="entry name" value="CHLOROPLAST 50S RIBOSOMAL PROTEIN L22-RELATED"/>
    <property type="match status" value="1"/>
</dbReference>
<keyword evidence="3" id="KW-0694">RNA-binding</keyword>
<dbReference type="EMBL" id="MLJW01000024">
    <property type="protein sequence ID" value="OIR10020.1"/>
    <property type="molecule type" value="Genomic_DNA"/>
</dbReference>
<reference evidence="6" key="1">
    <citation type="submission" date="2016-10" db="EMBL/GenBank/DDBJ databases">
        <title>Sequence of Gallionella enrichment culture.</title>
        <authorList>
            <person name="Poehlein A."/>
            <person name="Muehling M."/>
            <person name="Daniel R."/>
        </authorList>
    </citation>
    <scope>NUCLEOTIDE SEQUENCE</scope>
</reference>
<name>A0A1J5T876_9ZZZZ</name>
<dbReference type="SUPFAM" id="SSF54843">
    <property type="entry name" value="Ribosomal protein L22"/>
    <property type="match status" value="1"/>
</dbReference>
<dbReference type="InterPro" id="IPR001063">
    <property type="entry name" value="Ribosomal_uL22"/>
</dbReference>
<dbReference type="PANTHER" id="PTHR13501:SF8">
    <property type="entry name" value="LARGE RIBOSOMAL SUBUNIT PROTEIN UL22M"/>
    <property type="match status" value="1"/>
</dbReference>
<keyword evidence="4 6" id="KW-0689">Ribosomal protein</keyword>
<evidence type="ECO:0000313" key="6">
    <source>
        <dbReference type="EMBL" id="OIR10020.1"/>
    </source>
</evidence>
<dbReference type="GO" id="GO:0006412">
    <property type="term" value="P:translation"/>
    <property type="evidence" value="ECO:0007669"/>
    <property type="project" value="InterPro"/>
</dbReference>
<accession>A0A1J5T876</accession>
<evidence type="ECO:0000256" key="4">
    <source>
        <dbReference type="ARBA" id="ARBA00022980"/>
    </source>
</evidence>